<proteinExistence type="predicted"/>
<evidence type="ECO:0000313" key="1">
    <source>
        <dbReference type="EMBL" id="SHF48980.1"/>
    </source>
</evidence>
<dbReference type="RefSeq" id="WP_025075174.1">
    <property type="nucleotide sequence ID" value="NZ_FQVD01000022.1"/>
</dbReference>
<gene>
    <name evidence="1" type="ORF">SAMN05444349_12210</name>
</gene>
<dbReference type="EMBL" id="FQVD01000022">
    <property type="protein sequence ID" value="SHF48980.1"/>
    <property type="molecule type" value="Genomic_DNA"/>
</dbReference>
<dbReference type="InterPro" id="IPR027840">
    <property type="entry name" value="DUF4493"/>
</dbReference>
<accession>A0A1M5C2T2</accession>
<keyword evidence="2" id="KW-1185">Reference proteome</keyword>
<reference evidence="1 2" key="1">
    <citation type="submission" date="2016-11" db="EMBL/GenBank/DDBJ databases">
        <authorList>
            <person name="Jaros S."/>
            <person name="Januszkiewicz K."/>
            <person name="Wedrychowicz H."/>
        </authorList>
    </citation>
    <scope>NUCLEOTIDE SEQUENCE [LARGE SCALE GENOMIC DNA]</scope>
    <source>
        <strain evidence="1 2">DSM 26883</strain>
    </source>
</reference>
<dbReference type="AlphaFoldDB" id="A0A1M5C2T2"/>
<dbReference type="PROSITE" id="PS51257">
    <property type="entry name" value="PROKAR_LIPOPROTEIN"/>
    <property type="match status" value="1"/>
</dbReference>
<dbReference type="OrthoDB" id="1039688at2"/>
<dbReference type="STRING" id="871325.SAMN05444349_12210"/>
<protein>
    <recommendedName>
        <fullName evidence="3">DUF4493 domain-containing protein</fullName>
    </recommendedName>
</protein>
<evidence type="ECO:0000313" key="2">
    <source>
        <dbReference type="Proteomes" id="UP000184436"/>
    </source>
</evidence>
<name>A0A1M5C2T2_9BACE</name>
<evidence type="ECO:0008006" key="3">
    <source>
        <dbReference type="Google" id="ProtNLM"/>
    </source>
</evidence>
<dbReference type="Proteomes" id="UP000184436">
    <property type="component" value="Unassembled WGS sequence"/>
</dbReference>
<dbReference type="Pfam" id="PF14900">
    <property type="entry name" value="DUF4493"/>
    <property type="match status" value="1"/>
</dbReference>
<organism evidence="1 2">
    <name type="scientific">Bacteroides faecichinchillae</name>
    <dbReference type="NCBI Taxonomy" id="871325"/>
    <lineage>
        <taxon>Bacteria</taxon>
        <taxon>Pseudomonadati</taxon>
        <taxon>Bacteroidota</taxon>
        <taxon>Bacteroidia</taxon>
        <taxon>Bacteroidales</taxon>
        <taxon>Bacteroidaceae</taxon>
        <taxon>Bacteroides</taxon>
    </lineage>
</organism>
<sequence>MKQIYIIIIFLLVSFSFVSCSEEQHYTNKSFGYFSISNLFLSCDEEVHPLVRAVDTSLQLQICQGGEIIKDYAPGEDLSKRIVLPVGEYTLKTFTPDQSEAVNGQIGVPVYEIISSFEVREGDITSISLVVPQVNVGVCVNVSDEFKVNFHNLSVTIASVTGRSIVISDIDTLSPYYYFAIPSDGKLKYTVTAYNADEEEMTLTKEIVDIVSAKNYSIHLDLSN</sequence>